<feature type="region of interest" description="Disordered" evidence="1">
    <location>
        <begin position="33"/>
        <end position="123"/>
    </location>
</feature>
<dbReference type="AlphaFoldDB" id="A0A1J9QP53"/>
<organism evidence="2 3">
    <name type="scientific">Emergomyces pasteurianus Ep9510</name>
    <dbReference type="NCBI Taxonomy" id="1447872"/>
    <lineage>
        <taxon>Eukaryota</taxon>
        <taxon>Fungi</taxon>
        <taxon>Dikarya</taxon>
        <taxon>Ascomycota</taxon>
        <taxon>Pezizomycotina</taxon>
        <taxon>Eurotiomycetes</taxon>
        <taxon>Eurotiomycetidae</taxon>
        <taxon>Onygenales</taxon>
        <taxon>Ajellomycetaceae</taxon>
        <taxon>Emergomyces</taxon>
    </lineage>
</organism>
<name>A0A1J9QP53_9EURO</name>
<dbReference type="VEuPathDB" id="FungiDB:AJ78_02243"/>
<evidence type="ECO:0000313" key="3">
    <source>
        <dbReference type="Proteomes" id="UP000182235"/>
    </source>
</evidence>
<dbReference type="EMBL" id="LGRN01000059">
    <property type="protein sequence ID" value="OJD17652.1"/>
    <property type="molecule type" value="Genomic_DNA"/>
</dbReference>
<dbReference type="OrthoDB" id="4188656at2759"/>
<feature type="compositionally biased region" description="Basic and acidic residues" evidence="1">
    <location>
        <begin position="67"/>
        <end position="78"/>
    </location>
</feature>
<gene>
    <name evidence="2" type="ORF">AJ78_02243</name>
</gene>
<sequence>MNPSLPQPLREQHSNVNLSQLLIDTFDKVGKESGAGGLETSKWAVRHPQQQLPQQSQFGSSGLGAPDIDHKSTNDDGKQPPPLCSPHHCENSYGGSRVEGWKKDNHRAREASPPNVKVTTSTRDGNTSVLRITGVDMNVDIASLHALVGQCIDPGLERIVDVWEVGDVSVPHDNLTLQLERQSDAILIITPPVALLVKIQG</sequence>
<comment type="caution">
    <text evidence="2">The sequence shown here is derived from an EMBL/GenBank/DDBJ whole genome shotgun (WGS) entry which is preliminary data.</text>
</comment>
<evidence type="ECO:0000256" key="1">
    <source>
        <dbReference type="SAM" id="MobiDB-lite"/>
    </source>
</evidence>
<protein>
    <submittedName>
        <fullName evidence="2">Uncharacterized protein</fullName>
    </submittedName>
</protein>
<feature type="compositionally biased region" description="Low complexity" evidence="1">
    <location>
        <begin position="48"/>
        <end position="64"/>
    </location>
</feature>
<proteinExistence type="predicted"/>
<dbReference type="STRING" id="1447872.A0A1J9QP53"/>
<feature type="compositionally biased region" description="Basic and acidic residues" evidence="1">
    <location>
        <begin position="99"/>
        <end position="110"/>
    </location>
</feature>
<dbReference type="Proteomes" id="UP000182235">
    <property type="component" value="Unassembled WGS sequence"/>
</dbReference>
<reference evidence="2 3" key="1">
    <citation type="submission" date="2015-07" db="EMBL/GenBank/DDBJ databases">
        <title>Emmonsia species relationships and genome sequence.</title>
        <authorList>
            <consortium name="The Broad Institute Genomics Platform"/>
            <person name="Cuomo C.A."/>
            <person name="Munoz J.F."/>
            <person name="Imamovic A."/>
            <person name="Priest M.E."/>
            <person name="Young S."/>
            <person name="Clay O.K."/>
            <person name="McEwen J.G."/>
        </authorList>
    </citation>
    <scope>NUCLEOTIDE SEQUENCE [LARGE SCALE GENOMIC DNA]</scope>
    <source>
        <strain evidence="2 3">UAMH 9510</strain>
    </source>
</reference>
<evidence type="ECO:0000313" key="2">
    <source>
        <dbReference type="EMBL" id="OJD17652.1"/>
    </source>
</evidence>
<accession>A0A1J9QP53</accession>
<keyword evidence="3" id="KW-1185">Reference proteome</keyword>